<feature type="signal peptide" evidence="2">
    <location>
        <begin position="1"/>
        <end position="22"/>
    </location>
</feature>
<sequence>MKPSAACLLMLLAFFDLNAAIALPANTNDVDERITASKGSDSSESSPAVIKHQPNAPSNPGSMANSFSSHSNTKGEKGISLPPNRSFSHSPTKREEVPAKKKVKPPPCPYPETRTCITQKEVDQGWHDRPGCYNRNLFLLGFGRTHCWEAGDDSNTVDKYISSASNVHHQERAQTTPVSPPAWISRKIKPYCPFPKLEHVRCATQKEVDQGWHDTDGCYYRDFMWIMFPI</sequence>
<keyword evidence="2" id="KW-0732">Signal</keyword>
<organism evidence="3 4">
    <name type="scientific">Monilinia vaccinii-corymbosi</name>
    <dbReference type="NCBI Taxonomy" id="61207"/>
    <lineage>
        <taxon>Eukaryota</taxon>
        <taxon>Fungi</taxon>
        <taxon>Dikarya</taxon>
        <taxon>Ascomycota</taxon>
        <taxon>Pezizomycotina</taxon>
        <taxon>Leotiomycetes</taxon>
        <taxon>Helotiales</taxon>
        <taxon>Sclerotiniaceae</taxon>
        <taxon>Monilinia</taxon>
    </lineage>
</organism>
<dbReference type="Proteomes" id="UP000672032">
    <property type="component" value="Chromosome 3"/>
</dbReference>
<protein>
    <recommendedName>
        <fullName evidence="5">Secreted protein</fullName>
    </recommendedName>
</protein>
<dbReference type="OrthoDB" id="3552709at2759"/>
<evidence type="ECO:0000313" key="3">
    <source>
        <dbReference type="EMBL" id="QSZ33193.1"/>
    </source>
</evidence>
<dbReference type="AlphaFoldDB" id="A0A8A3PDP9"/>
<feature type="chain" id="PRO_5032273886" description="Secreted protein" evidence="2">
    <location>
        <begin position="23"/>
        <end position="230"/>
    </location>
</feature>
<accession>A0A8A3PDP9</accession>
<evidence type="ECO:0000313" key="4">
    <source>
        <dbReference type="Proteomes" id="UP000672032"/>
    </source>
</evidence>
<dbReference type="EMBL" id="CP063407">
    <property type="protein sequence ID" value="QSZ33193.1"/>
    <property type="molecule type" value="Genomic_DNA"/>
</dbReference>
<feature type="region of interest" description="Disordered" evidence="1">
    <location>
        <begin position="34"/>
        <end position="108"/>
    </location>
</feature>
<feature type="compositionally biased region" description="Polar residues" evidence="1">
    <location>
        <begin position="55"/>
        <end position="72"/>
    </location>
</feature>
<gene>
    <name evidence="3" type="ORF">DSL72_002779</name>
</gene>
<keyword evidence="4" id="KW-1185">Reference proteome</keyword>
<reference evidence="3" key="1">
    <citation type="submission" date="2020-10" db="EMBL/GenBank/DDBJ databases">
        <title>Genome Sequence of Monilinia vaccinii-corymbosi Sheds Light on Mummy Berry Disease Infection of Blueberry and Mating Type.</title>
        <authorList>
            <person name="Yow A.G."/>
            <person name="Zhang Y."/>
            <person name="Bansal K."/>
            <person name="Eacker S.M."/>
            <person name="Sullivan S."/>
            <person name="Liachko I."/>
            <person name="Cubeta M.A."/>
            <person name="Rollins J.A."/>
            <person name="Ashrafi H."/>
        </authorList>
    </citation>
    <scope>NUCLEOTIDE SEQUENCE</scope>
    <source>
        <strain evidence="3">RL-1</strain>
    </source>
</reference>
<evidence type="ECO:0000256" key="2">
    <source>
        <dbReference type="SAM" id="SignalP"/>
    </source>
</evidence>
<proteinExistence type="predicted"/>
<evidence type="ECO:0008006" key="5">
    <source>
        <dbReference type="Google" id="ProtNLM"/>
    </source>
</evidence>
<feature type="compositionally biased region" description="Polar residues" evidence="1">
    <location>
        <begin position="37"/>
        <end position="46"/>
    </location>
</feature>
<evidence type="ECO:0000256" key="1">
    <source>
        <dbReference type="SAM" id="MobiDB-lite"/>
    </source>
</evidence>
<name>A0A8A3PDP9_9HELO</name>